<feature type="region of interest" description="Disordered" evidence="1">
    <location>
        <begin position="47"/>
        <end position="80"/>
    </location>
</feature>
<protein>
    <submittedName>
        <fullName evidence="2">Uncharacterized protein</fullName>
    </submittedName>
</protein>
<organism evidence="2 3">
    <name type="scientific">Flavonifractor plautii</name>
    <name type="common">Fusobacterium plautii</name>
    <dbReference type="NCBI Taxonomy" id="292800"/>
    <lineage>
        <taxon>Bacteria</taxon>
        <taxon>Bacillati</taxon>
        <taxon>Bacillota</taxon>
        <taxon>Clostridia</taxon>
        <taxon>Eubacteriales</taxon>
        <taxon>Oscillospiraceae</taxon>
        <taxon>Flavonifractor</taxon>
    </lineage>
</organism>
<evidence type="ECO:0000313" key="3">
    <source>
        <dbReference type="Proteomes" id="UP000095746"/>
    </source>
</evidence>
<accession>A0A174TTQ5</accession>
<sequence length="80" mass="8946">MDCFTSPTRKRLVPFRDRAVKMAFCTSLVSWYSSTMISSYRADHWRASSVGAPSSPTSRRTAMCSRSAKSTMPRRAFSAA</sequence>
<name>A0A174TTQ5_FLAPL</name>
<evidence type="ECO:0000256" key="1">
    <source>
        <dbReference type="SAM" id="MobiDB-lite"/>
    </source>
</evidence>
<proteinExistence type="predicted"/>
<feature type="compositionally biased region" description="Polar residues" evidence="1">
    <location>
        <begin position="51"/>
        <end position="60"/>
    </location>
</feature>
<evidence type="ECO:0000313" key="2">
    <source>
        <dbReference type="EMBL" id="CUQ10915.1"/>
    </source>
</evidence>
<dbReference type="AlphaFoldDB" id="A0A174TTQ5"/>
<gene>
    <name evidence="2" type="ORF">ERS852411_03979</name>
</gene>
<reference evidence="2 3" key="1">
    <citation type="submission" date="2015-09" db="EMBL/GenBank/DDBJ databases">
        <authorList>
            <consortium name="Pathogen Informatics"/>
        </authorList>
    </citation>
    <scope>NUCLEOTIDE SEQUENCE [LARGE SCALE GENOMIC DNA]</scope>
    <source>
        <strain evidence="2 3">2789STDY5608854</strain>
    </source>
</reference>
<dbReference type="Proteomes" id="UP000095746">
    <property type="component" value="Unassembled WGS sequence"/>
</dbReference>
<dbReference type="EMBL" id="CYZT01000684">
    <property type="protein sequence ID" value="CUQ10915.1"/>
    <property type="molecule type" value="Genomic_DNA"/>
</dbReference>